<gene>
    <name evidence="1" type="ORF">DPMN_074182</name>
</gene>
<evidence type="ECO:0000313" key="1">
    <source>
        <dbReference type="EMBL" id="KAH3699226.1"/>
    </source>
</evidence>
<accession>A0A9D4BLE5</accession>
<reference evidence="1" key="2">
    <citation type="submission" date="2020-11" db="EMBL/GenBank/DDBJ databases">
        <authorList>
            <person name="McCartney M.A."/>
            <person name="Auch B."/>
            <person name="Kono T."/>
            <person name="Mallez S."/>
            <person name="Becker A."/>
            <person name="Gohl D.M."/>
            <person name="Silverstein K.A.T."/>
            <person name="Koren S."/>
            <person name="Bechman K.B."/>
            <person name="Herman A."/>
            <person name="Abrahante J.E."/>
            <person name="Garbe J."/>
        </authorList>
    </citation>
    <scope>NUCLEOTIDE SEQUENCE</scope>
    <source>
        <strain evidence="1">Duluth1</strain>
        <tissue evidence="1">Whole animal</tissue>
    </source>
</reference>
<comment type="caution">
    <text evidence="1">The sequence shown here is derived from an EMBL/GenBank/DDBJ whole genome shotgun (WGS) entry which is preliminary data.</text>
</comment>
<proteinExistence type="predicted"/>
<protein>
    <submittedName>
        <fullName evidence="1">Uncharacterized protein</fullName>
    </submittedName>
</protein>
<reference evidence="1" key="1">
    <citation type="journal article" date="2019" name="bioRxiv">
        <title>The Genome of the Zebra Mussel, Dreissena polymorpha: A Resource for Invasive Species Research.</title>
        <authorList>
            <person name="McCartney M.A."/>
            <person name="Auch B."/>
            <person name="Kono T."/>
            <person name="Mallez S."/>
            <person name="Zhang Y."/>
            <person name="Obille A."/>
            <person name="Becker A."/>
            <person name="Abrahante J.E."/>
            <person name="Garbe J."/>
            <person name="Badalamenti J.P."/>
            <person name="Herman A."/>
            <person name="Mangelson H."/>
            <person name="Liachko I."/>
            <person name="Sullivan S."/>
            <person name="Sone E.D."/>
            <person name="Koren S."/>
            <person name="Silverstein K.A.T."/>
            <person name="Beckman K.B."/>
            <person name="Gohl D.M."/>
        </authorList>
    </citation>
    <scope>NUCLEOTIDE SEQUENCE</scope>
    <source>
        <strain evidence="1">Duluth1</strain>
        <tissue evidence="1">Whole animal</tissue>
    </source>
</reference>
<dbReference type="EMBL" id="JAIWYP010000015">
    <property type="protein sequence ID" value="KAH3699226.1"/>
    <property type="molecule type" value="Genomic_DNA"/>
</dbReference>
<evidence type="ECO:0000313" key="2">
    <source>
        <dbReference type="Proteomes" id="UP000828390"/>
    </source>
</evidence>
<dbReference type="AlphaFoldDB" id="A0A9D4BLE5"/>
<sequence>MSQQHITHIQWKLTSSAENCPNPGSHIVKQTRAIYKVSLDIIRKDDLTKFHEDRTINMTSRVLTRTEELRHERMIRPSFANEVQDIIGKNPLIKFHEDRTINVTFRVLTM</sequence>
<keyword evidence="2" id="KW-1185">Reference proteome</keyword>
<name>A0A9D4BLE5_DREPO</name>
<organism evidence="1 2">
    <name type="scientific">Dreissena polymorpha</name>
    <name type="common">Zebra mussel</name>
    <name type="synonym">Mytilus polymorpha</name>
    <dbReference type="NCBI Taxonomy" id="45954"/>
    <lineage>
        <taxon>Eukaryota</taxon>
        <taxon>Metazoa</taxon>
        <taxon>Spiralia</taxon>
        <taxon>Lophotrochozoa</taxon>
        <taxon>Mollusca</taxon>
        <taxon>Bivalvia</taxon>
        <taxon>Autobranchia</taxon>
        <taxon>Heteroconchia</taxon>
        <taxon>Euheterodonta</taxon>
        <taxon>Imparidentia</taxon>
        <taxon>Neoheterodontei</taxon>
        <taxon>Myida</taxon>
        <taxon>Dreissenoidea</taxon>
        <taxon>Dreissenidae</taxon>
        <taxon>Dreissena</taxon>
    </lineage>
</organism>
<dbReference type="Proteomes" id="UP000828390">
    <property type="component" value="Unassembled WGS sequence"/>
</dbReference>